<comment type="caution">
    <text evidence="1">The sequence shown here is derived from an EMBL/GenBank/DDBJ whole genome shotgun (WGS) entry which is preliminary data.</text>
</comment>
<gene>
    <name evidence="1" type="ORF">FF38_00581</name>
</gene>
<name>A0A0L0BQH9_LUCCU</name>
<proteinExistence type="predicted"/>
<dbReference type="Proteomes" id="UP000037069">
    <property type="component" value="Unassembled WGS sequence"/>
</dbReference>
<sequence length="163" mass="18981">MNNAFPAGETGFIFSPHSLHTDIKCREAKTFFCITLFIFSLYGPLDDAENFILLDRRTAIYFFRIRRCRAKEIAVGFIGSELTVFNISHWSSYVSILRDVNRVRSRAGMAYFPMRNKKRTEDENSTTKYKNEEKKLSSVKIAQICRNKACYNKLPCFLFLMIS</sequence>
<dbReference type="AlphaFoldDB" id="A0A0L0BQH9"/>
<evidence type="ECO:0000313" key="2">
    <source>
        <dbReference type="Proteomes" id="UP000037069"/>
    </source>
</evidence>
<reference evidence="1 2" key="1">
    <citation type="journal article" date="2015" name="Nat. Commun.">
        <title>Lucilia cuprina genome unlocks parasitic fly biology to underpin future interventions.</title>
        <authorList>
            <person name="Anstead C.A."/>
            <person name="Korhonen P.K."/>
            <person name="Young N.D."/>
            <person name="Hall R.S."/>
            <person name="Jex A.R."/>
            <person name="Murali S.C."/>
            <person name="Hughes D.S."/>
            <person name="Lee S.F."/>
            <person name="Perry T."/>
            <person name="Stroehlein A.J."/>
            <person name="Ansell B.R."/>
            <person name="Breugelmans B."/>
            <person name="Hofmann A."/>
            <person name="Qu J."/>
            <person name="Dugan S."/>
            <person name="Lee S.L."/>
            <person name="Chao H."/>
            <person name="Dinh H."/>
            <person name="Han Y."/>
            <person name="Doddapaneni H.V."/>
            <person name="Worley K.C."/>
            <person name="Muzny D.M."/>
            <person name="Ioannidis P."/>
            <person name="Waterhouse R.M."/>
            <person name="Zdobnov E.M."/>
            <person name="James P.J."/>
            <person name="Bagnall N.H."/>
            <person name="Kotze A.C."/>
            <person name="Gibbs R.A."/>
            <person name="Richards S."/>
            <person name="Batterham P."/>
            <person name="Gasser R.B."/>
        </authorList>
    </citation>
    <scope>NUCLEOTIDE SEQUENCE [LARGE SCALE GENOMIC DNA]</scope>
    <source>
        <strain evidence="1 2">LS</strain>
        <tissue evidence="1">Full body</tissue>
    </source>
</reference>
<accession>A0A0L0BQH9</accession>
<evidence type="ECO:0000313" key="1">
    <source>
        <dbReference type="EMBL" id="KNC21469.1"/>
    </source>
</evidence>
<organism evidence="1 2">
    <name type="scientific">Lucilia cuprina</name>
    <name type="common">Green bottle fly</name>
    <name type="synonym">Australian sheep blowfly</name>
    <dbReference type="NCBI Taxonomy" id="7375"/>
    <lineage>
        <taxon>Eukaryota</taxon>
        <taxon>Metazoa</taxon>
        <taxon>Ecdysozoa</taxon>
        <taxon>Arthropoda</taxon>
        <taxon>Hexapoda</taxon>
        <taxon>Insecta</taxon>
        <taxon>Pterygota</taxon>
        <taxon>Neoptera</taxon>
        <taxon>Endopterygota</taxon>
        <taxon>Diptera</taxon>
        <taxon>Brachycera</taxon>
        <taxon>Muscomorpha</taxon>
        <taxon>Oestroidea</taxon>
        <taxon>Calliphoridae</taxon>
        <taxon>Luciliinae</taxon>
        <taxon>Lucilia</taxon>
    </lineage>
</organism>
<dbReference type="EMBL" id="JRES01001621">
    <property type="protein sequence ID" value="KNC21469.1"/>
    <property type="molecule type" value="Genomic_DNA"/>
</dbReference>
<keyword evidence="2" id="KW-1185">Reference proteome</keyword>
<protein>
    <submittedName>
        <fullName evidence="1">Uncharacterized protein</fullName>
    </submittedName>
</protein>